<protein>
    <submittedName>
        <fullName evidence="1">Type II toxin-antitoxin system RelB/DinJ family antitoxin</fullName>
    </submittedName>
</protein>
<dbReference type="InterPro" id="IPR007337">
    <property type="entry name" value="RelB/DinJ"/>
</dbReference>
<sequence>MSMKEKKRIQIQIDKEVAEEVELIFEELGLNQTTAVNAFYKQVLASGGLPFDLMLTREQKAAIRLNQASKRAPLEKLETREEVEEWFANEEYDYE</sequence>
<accession>A0ABN1AXV3</accession>
<dbReference type="EMBL" id="BAAADA010000114">
    <property type="protein sequence ID" value="GAA0485880.1"/>
    <property type="molecule type" value="Genomic_DNA"/>
</dbReference>
<dbReference type="NCBIfam" id="TIGR02384">
    <property type="entry name" value="RelB_DinJ"/>
    <property type="match status" value="1"/>
</dbReference>
<proteinExistence type="predicted"/>
<keyword evidence="2" id="KW-1185">Reference proteome</keyword>
<evidence type="ECO:0000313" key="1">
    <source>
        <dbReference type="EMBL" id="GAA0485880.1"/>
    </source>
</evidence>
<evidence type="ECO:0000313" key="2">
    <source>
        <dbReference type="Proteomes" id="UP001410648"/>
    </source>
</evidence>
<dbReference type="InterPro" id="IPR013321">
    <property type="entry name" value="Arc_rbn_hlx_hlx"/>
</dbReference>
<name>A0ABN1AXV3_9LACT</name>
<dbReference type="RefSeq" id="WP_346024767.1">
    <property type="nucleotide sequence ID" value="NZ_BAAADA010000114.1"/>
</dbReference>
<comment type="caution">
    <text evidence="1">The sequence shown here is derived from an EMBL/GenBank/DDBJ whole genome shotgun (WGS) entry which is preliminary data.</text>
</comment>
<reference evidence="1 2" key="1">
    <citation type="journal article" date="2019" name="Int. J. Syst. Evol. Microbiol.">
        <title>The Global Catalogue of Microorganisms (GCM) 10K type strain sequencing project: providing services to taxonomists for standard genome sequencing and annotation.</title>
        <authorList>
            <consortium name="The Broad Institute Genomics Platform"/>
            <consortium name="The Broad Institute Genome Sequencing Center for Infectious Disease"/>
            <person name="Wu L."/>
            <person name="Ma J."/>
        </authorList>
    </citation>
    <scope>NUCLEOTIDE SEQUENCE [LARGE SCALE GENOMIC DNA]</scope>
    <source>
        <strain evidence="1 2">JCM 14232</strain>
    </source>
</reference>
<dbReference type="Pfam" id="PF04221">
    <property type="entry name" value="RelB"/>
    <property type="match status" value="1"/>
</dbReference>
<gene>
    <name evidence="1" type="ORF">GCM10008936_13440</name>
</gene>
<dbReference type="Proteomes" id="UP001410648">
    <property type="component" value="Unassembled WGS sequence"/>
</dbReference>
<dbReference type="Gene3D" id="1.10.1220.10">
    <property type="entry name" value="Met repressor-like"/>
    <property type="match status" value="1"/>
</dbReference>
<organism evidence="1 2">
    <name type="scientific">Alkalibacterium indicireducens</name>
    <dbReference type="NCBI Taxonomy" id="398758"/>
    <lineage>
        <taxon>Bacteria</taxon>
        <taxon>Bacillati</taxon>
        <taxon>Bacillota</taxon>
        <taxon>Bacilli</taxon>
        <taxon>Lactobacillales</taxon>
        <taxon>Carnobacteriaceae</taxon>
        <taxon>Alkalibacterium</taxon>
    </lineage>
</organism>